<comment type="caution">
    <text evidence="3">The sequence shown here is derived from an EMBL/GenBank/DDBJ whole genome shotgun (WGS) entry which is preliminary data.</text>
</comment>
<evidence type="ECO:0000313" key="4">
    <source>
        <dbReference type="Proteomes" id="UP001107558"/>
    </source>
</evidence>
<accession>A0A9J6BYQ8</accession>
<feature type="chain" id="PRO_5039919802" evidence="2">
    <location>
        <begin position="22"/>
        <end position="528"/>
    </location>
</feature>
<organism evidence="3 4">
    <name type="scientific">Polypedilum vanderplanki</name>
    <name type="common">Sleeping chironomid midge</name>
    <dbReference type="NCBI Taxonomy" id="319348"/>
    <lineage>
        <taxon>Eukaryota</taxon>
        <taxon>Metazoa</taxon>
        <taxon>Ecdysozoa</taxon>
        <taxon>Arthropoda</taxon>
        <taxon>Hexapoda</taxon>
        <taxon>Insecta</taxon>
        <taxon>Pterygota</taxon>
        <taxon>Neoptera</taxon>
        <taxon>Endopterygota</taxon>
        <taxon>Diptera</taxon>
        <taxon>Nematocera</taxon>
        <taxon>Chironomoidea</taxon>
        <taxon>Chironomidae</taxon>
        <taxon>Chironominae</taxon>
        <taxon>Polypedilum</taxon>
        <taxon>Polypedilum</taxon>
    </lineage>
</organism>
<dbReference type="Proteomes" id="UP001107558">
    <property type="component" value="Chromosome 2"/>
</dbReference>
<name>A0A9J6BYQ8_POLVA</name>
<feature type="region of interest" description="Disordered" evidence="1">
    <location>
        <begin position="257"/>
        <end position="276"/>
    </location>
</feature>
<feature type="compositionally biased region" description="Acidic residues" evidence="1">
    <location>
        <begin position="267"/>
        <end position="276"/>
    </location>
</feature>
<dbReference type="AlphaFoldDB" id="A0A9J6BYQ8"/>
<evidence type="ECO:0000256" key="1">
    <source>
        <dbReference type="SAM" id="MobiDB-lite"/>
    </source>
</evidence>
<gene>
    <name evidence="3" type="ORF">PVAND_004763</name>
</gene>
<sequence length="528" mass="60755">MKFQIFISFLVLFVLIAKNYALVQDTHDKNTEIERTKAISDIESLLKDLINPGNFQKDGDLKDMKRFSVVNDIDGVNVNTDIHGTEINHINEIKPSRNSYDLLNSFGELLGNMNDENSNKDSIAFHQHTEDAIVKLKSLVKSLARCQNISESLLKNEVKSQKDLNVVRRRMANELQKAREITKRIAPNDPNGIGKDTKNLLNHLGRSLRQALITSTKLSPKNIETKKDLMVINDKLEDEIDIAMEISQKLAKKLENGKENNEKMEDEKDIDLSSDDENEKIESDIIKTIEKAIEIANKVDDKTLRKFAMKNKIRGKNVNANQNFNEMNFRNSPTAARLESSLQMRTYDSADRLYPVGQPRYFFDENEEKQTLDEDFSKVGTSGRKFSKIYDPHEDGCRSGDCILHDDFSLEQDKDNLKNEEKQTLDLIPKSIDFPEYVQNIKNPSKIESRDEIDPGFDRCSFGRCRITPYQQDKDLLKDEDEDEKKKKIFNSLWKDRNNKFGSLGEFGPGAGLYQQDIDHFKDEIPME</sequence>
<keyword evidence="2" id="KW-0732">Signal</keyword>
<protein>
    <submittedName>
        <fullName evidence="3">Uncharacterized protein</fullName>
    </submittedName>
</protein>
<keyword evidence="4" id="KW-1185">Reference proteome</keyword>
<feature type="signal peptide" evidence="2">
    <location>
        <begin position="1"/>
        <end position="21"/>
    </location>
</feature>
<proteinExistence type="predicted"/>
<dbReference type="EMBL" id="JADBJN010000002">
    <property type="protein sequence ID" value="KAG5674816.1"/>
    <property type="molecule type" value="Genomic_DNA"/>
</dbReference>
<evidence type="ECO:0000313" key="3">
    <source>
        <dbReference type="EMBL" id="KAG5674816.1"/>
    </source>
</evidence>
<feature type="compositionally biased region" description="Basic and acidic residues" evidence="1">
    <location>
        <begin position="257"/>
        <end position="266"/>
    </location>
</feature>
<reference evidence="3" key="1">
    <citation type="submission" date="2021-03" db="EMBL/GenBank/DDBJ databases">
        <title>Chromosome level genome of the anhydrobiotic midge Polypedilum vanderplanki.</title>
        <authorList>
            <person name="Yoshida Y."/>
            <person name="Kikawada T."/>
            <person name="Gusev O."/>
        </authorList>
    </citation>
    <scope>NUCLEOTIDE SEQUENCE</scope>
    <source>
        <strain evidence="3">NIAS01</strain>
        <tissue evidence="3">Whole body or cell culture</tissue>
    </source>
</reference>
<evidence type="ECO:0000256" key="2">
    <source>
        <dbReference type="SAM" id="SignalP"/>
    </source>
</evidence>